<evidence type="ECO:0000256" key="7">
    <source>
        <dbReference type="SAM" id="Phobius"/>
    </source>
</evidence>
<evidence type="ECO:0000259" key="8">
    <source>
        <dbReference type="Pfam" id="PF01694"/>
    </source>
</evidence>
<keyword evidence="9" id="KW-0378">Hydrolase</keyword>
<comment type="subcellular location">
    <subcellularLocation>
        <location evidence="1">Membrane</location>
        <topology evidence="1">Multi-pass membrane protein</topology>
    </subcellularLocation>
</comment>
<keyword evidence="9" id="KW-0645">Protease</keyword>
<dbReference type="Proteomes" id="UP000190852">
    <property type="component" value="Unassembled WGS sequence"/>
</dbReference>
<dbReference type="SUPFAM" id="SSF144091">
    <property type="entry name" value="Rhomboid-like"/>
    <property type="match status" value="1"/>
</dbReference>
<reference evidence="10" key="1">
    <citation type="submission" date="2017-02" db="EMBL/GenBank/DDBJ databases">
        <authorList>
            <person name="Varghese N."/>
            <person name="Submissions S."/>
        </authorList>
    </citation>
    <scope>NUCLEOTIDE SEQUENCE [LARGE SCALE GENOMIC DNA]</scope>
    <source>
        <strain evidence="10">DSM 24967</strain>
    </source>
</reference>
<dbReference type="RefSeq" id="WP_079684354.1">
    <property type="nucleotide sequence ID" value="NZ_FUYQ01000026.1"/>
</dbReference>
<proteinExistence type="predicted"/>
<dbReference type="GO" id="GO:0004252">
    <property type="term" value="F:serine-type endopeptidase activity"/>
    <property type="evidence" value="ECO:0007669"/>
    <property type="project" value="InterPro"/>
</dbReference>
<dbReference type="GO" id="GO:0016020">
    <property type="term" value="C:membrane"/>
    <property type="evidence" value="ECO:0007669"/>
    <property type="project" value="UniProtKB-SubCell"/>
</dbReference>
<dbReference type="GO" id="GO:0006508">
    <property type="term" value="P:proteolysis"/>
    <property type="evidence" value="ECO:0007669"/>
    <property type="project" value="UniProtKB-KW"/>
</dbReference>
<keyword evidence="3" id="KW-0997">Cell inner membrane</keyword>
<feature type="transmembrane region" description="Helical" evidence="7">
    <location>
        <begin position="175"/>
        <end position="197"/>
    </location>
</feature>
<protein>
    <submittedName>
        <fullName evidence="9">Membrane associated serine protease, rhomboid family</fullName>
    </submittedName>
</protein>
<keyword evidence="10" id="KW-1185">Reference proteome</keyword>
<dbReference type="PANTHER" id="PTHR43066">
    <property type="entry name" value="RHOMBOID-RELATED PROTEIN"/>
    <property type="match status" value="1"/>
</dbReference>
<evidence type="ECO:0000256" key="2">
    <source>
        <dbReference type="ARBA" id="ARBA00022475"/>
    </source>
</evidence>
<keyword evidence="2" id="KW-1003">Cell membrane</keyword>
<keyword evidence="5 7" id="KW-1133">Transmembrane helix</keyword>
<keyword evidence="6 7" id="KW-0472">Membrane</keyword>
<dbReference type="Gene3D" id="1.20.1540.10">
    <property type="entry name" value="Rhomboid-like"/>
    <property type="match status" value="1"/>
</dbReference>
<evidence type="ECO:0000256" key="6">
    <source>
        <dbReference type="ARBA" id="ARBA00023136"/>
    </source>
</evidence>
<dbReference type="EMBL" id="FUYQ01000026">
    <property type="protein sequence ID" value="SKB82506.1"/>
    <property type="molecule type" value="Genomic_DNA"/>
</dbReference>
<dbReference type="InterPro" id="IPR035952">
    <property type="entry name" value="Rhomboid-like_sf"/>
</dbReference>
<evidence type="ECO:0000256" key="5">
    <source>
        <dbReference type="ARBA" id="ARBA00022989"/>
    </source>
</evidence>
<feature type="transmembrane region" description="Helical" evidence="7">
    <location>
        <begin position="81"/>
        <end position="101"/>
    </location>
</feature>
<organism evidence="9 10">
    <name type="scientific">Parabacteroides chartae</name>
    <dbReference type="NCBI Taxonomy" id="1037355"/>
    <lineage>
        <taxon>Bacteria</taxon>
        <taxon>Pseudomonadati</taxon>
        <taxon>Bacteroidota</taxon>
        <taxon>Bacteroidia</taxon>
        <taxon>Bacteroidales</taxon>
        <taxon>Tannerellaceae</taxon>
        <taxon>Parabacteroides</taxon>
    </lineage>
</organism>
<feature type="transmembrane region" description="Helical" evidence="7">
    <location>
        <begin position="134"/>
        <end position="154"/>
    </location>
</feature>
<evidence type="ECO:0000256" key="1">
    <source>
        <dbReference type="ARBA" id="ARBA00004141"/>
    </source>
</evidence>
<feature type="transmembrane region" description="Helical" evidence="7">
    <location>
        <begin position="108"/>
        <end position="128"/>
    </location>
</feature>
<evidence type="ECO:0000313" key="9">
    <source>
        <dbReference type="EMBL" id="SKB82506.1"/>
    </source>
</evidence>
<accession>A0A1T5EF28</accession>
<sequence length="199" mass="22799">MITYLLIAATILVSYLCFKDHSLFNKLSFIPYRVVKNNEWYRLITHGFVHADYTHLLVNMFTFWSFGTYMEQVFEAIGFSWIAYLALYFGGMVIASVYDIIKEKRNPNFISIGASGAVSAVLFTSIFFNPWGKILFFAVLPIPGIIFGFIYLAYCQYMAKQAGDHINHNAHFYGAVYGFVFPLLLNPGLIHSFLAHFSF</sequence>
<name>A0A1T5EF28_9BACT</name>
<evidence type="ECO:0000256" key="3">
    <source>
        <dbReference type="ARBA" id="ARBA00022519"/>
    </source>
</evidence>
<gene>
    <name evidence="9" type="ORF">SAMN05660349_02941</name>
</gene>
<dbReference type="Pfam" id="PF01694">
    <property type="entry name" value="Rhomboid"/>
    <property type="match status" value="1"/>
</dbReference>
<keyword evidence="4 7" id="KW-0812">Transmembrane</keyword>
<evidence type="ECO:0000313" key="10">
    <source>
        <dbReference type="Proteomes" id="UP000190852"/>
    </source>
</evidence>
<evidence type="ECO:0000256" key="4">
    <source>
        <dbReference type="ARBA" id="ARBA00022692"/>
    </source>
</evidence>
<dbReference type="PANTHER" id="PTHR43066:SF26">
    <property type="entry name" value="RHOMBOID PROTEASE GLPG"/>
    <property type="match status" value="1"/>
</dbReference>
<dbReference type="AlphaFoldDB" id="A0A1T5EF28"/>
<feature type="domain" description="Peptidase S54 rhomboid" evidence="8">
    <location>
        <begin position="38"/>
        <end position="185"/>
    </location>
</feature>
<dbReference type="InterPro" id="IPR022764">
    <property type="entry name" value="Peptidase_S54_rhomboid_dom"/>
</dbReference>